<feature type="region of interest" description="Disordered" evidence="1">
    <location>
        <begin position="115"/>
        <end position="144"/>
    </location>
</feature>
<gene>
    <name evidence="3 4 5 6 7 8" type="primary">LOC139084011</name>
</gene>
<proteinExistence type="predicted"/>
<evidence type="ECO:0000313" key="2">
    <source>
        <dbReference type="Proteomes" id="UP001652662"/>
    </source>
</evidence>
<evidence type="ECO:0000313" key="4">
    <source>
        <dbReference type="RefSeq" id="XP_070480635.1"/>
    </source>
</evidence>
<keyword evidence="2" id="KW-1185">Reference proteome</keyword>
<dbReference type="RefSeq" id="XP_070480636.1">
    <property type="nucleotide sequence ID" value="XM_070624535.1"/>
</dbReference>
<protein>
    <submittedName>
        <fullName evidence="3 4">E3 ubiquitin-protein ligase MARCHF11-like</fullName>
    </submittedName>
</protein>
<name>A0ABM4PTW9_EQUPR</name>
<sequence>MISLGRVCSCGPERSPVTRARGALAGRPLPLPAPPPARVTTRPPGSGAAASDDPGQGSPLGGISPRADSTLPAPGFVRRRSVSPFVCPPWRGLIAGLGQNRAPKSDRIQRRQEIEAAREGGPGRRQHAVQPGAVPAASAAGAGPQHQIYSWCCINQ</sequence>
<dbReference type="RefSeq" id="XP_070480639.1">
    <property type="nucleotide sequence ID" value="XM_070624538.1"/>
</dbReference>
<dbReference type="RefSeq" id="XP_070480637.1">
    <property type="nucleotide sequence ID" value="XM_070624536.1"/>
</dbReference>
<feature type="region of interest" description="Disordered" evidence="1">
    <location>
        <begin position="1"/>
        <end position="75"/>
    </location>
</feature>
<evidence type="ECO:0000256" key="1">
    <source>
        <dbReference type="SAM" id="MobiDB-lite"/>
    </source>
</evidence>
<feature type="compositionally biased region" description="Low complexity" evidence="1">
    <location>
        <begin position="128"/>
        <end position="144"/>
    </location>
</feature>
<evidence type="ECO:0000313" key="5">
    <source>
        <dbReference type="RefSeq" id="XP_070480636.1"/>
    </source>
</evidence>
<dbReference type="RefSeq" id="XP_070480638.1">
    <property type="nucleotide sequence ID" value="XM_070624537.1"/>
</dbReference>
<evidence type="ECO:0000313" key="3">
    <source>
        <dbReference type="RefSeq" id="XP_070480634.1"/>
    </source>
</evidence>
<feature type="compositionally biased region" description="Low complexity" evidence="1">
    <location>
        <begin position="18"/>
        <end position="28"/>
    </location>
</feature>
<evidence type="ECO:0000313" key="8">
    <source>
        <dbReference type="RefSeq" id="XP_070480639.1"/>
    </source>
</evidence>
<organism evidence="2 4">
    <name type="scientific">Equus przewalskii</name>
    <name type="common">Przewalski's horse</name>
    <name type="synonym">Equus caballus przewalskii</name>
    <dbReference type="NCBI Taxonomy" id="9798"/>
    <lineage>
        <taxon>Eukaryota</taxon>
        <taxon>Metazoa</taxon>
        <taxon>Chordata</taxon>
        <taxon>Craniata</taxon>
        <taxon>Vertebrata</taxon>
        <taxon>Euteleostomi</taxon>
        <taxon>Mammalia</taxon>
        <taxon>Eutheria</taxon>
        <taxon>Laurasiatheria</taxon>
        <taxon>Perissodactyla</taxon>
        <taxon>Equidae</taxon>
        <taxon>Equus</taxon>
    </lineage>
</organism>
<evidence type="ECO:0000313" key="7">
    <source>
        <dbReference type="RefSeq" id="XP_070480638.1"/>
    </source>
</evidence>
<dbReference type="Proteomes" id="UP001652662">
    <property type="component" value="Chromosome 6"/>
</dbReference>
<evidence type="ECO:0000313" key="6">
    <source>
        <dbReference type="RefSeq" id="XP_070480637.1"/>
    </source>
</evidence>
<reference evidence="3 4" key="1">
    <citation type="submission" date="2025-05" db="UniProtKB">
        <authorList>
            <consortium name="RefSeq"/>
        </authorList>
    </citation>
    <scope>IDENTIFICATION</scope>
    <source>
        <tissue evidence="3 4">Blood</tissue>
    </source>
</reference>
<accession>A0ABM4PTW9</accession>
<dbReference type="RefSeq" id="XP_070480635.1">
    <property type="nucleotide sequence ID" value="XM_070624534.1"/>
</dbReference>
<dbReference type="GeneID" id="139084011"/>
<dbReference type="RefSeq" id="XP_070480634.1">
    <property type="nucleotide sequence ID" value="XM_070624533.1"/>
</dbReference>